<reference evidence="4" key="1">
    <citation type="journal article" date="2021" name="PeerJ">
        <title>Extensive microbial diversity within the chicken gut microbiome revealed by metagenomics and culture.</title>
        <authorList>
            <person name="Gilroy R."/>
            <person name="Ravi A."/>
            <person name="Getino M."/>
            <person name="Pursley I."/>
            <person name="Horton D.L."/>
            <person name="Alikhan N.F."/>
            <person name="Baker D."/>
            <person name="Gharbi K."/>
            <person name="Hall N."/>
            <person name="Watson M."/>
            <person name="Adriaenssens E.M."/>
            <person name="Foster-Nyarko E."/>
            <person name="Jarju S."/>
            <person name="Secka A."/>
            <person name="Antonio M."/>
            <person name="Oren A."/>
            <person name="Chaudhuri R.R."/>
            <person name="La Ragione R."/>
            <person name="Hildebrand F."/>
            <person name="Pallen M.J."/>
        </authorList>
    </citation>
    <scope>NUCLEOTIDE SEQUENCE</scope>
    <source>
        <strain evidence="4">ChiHecec2B26-7398</strain>
    </source>
</reference>
<accession>A0A9D1Y2K5</accession>
<keyword evidence="2" id="KW-1133">Transmembrane helix</keyword>
<feature type="region of interest" description="Disordered" evidence="1">
    <location>
        <begin position="97"/>
        <end position="121"/>
    </location>
</feature>
<keyword evidence="2" id="KW-0812">Transmembrane</keyword>
<dbReference type="CDD" id="cd15489">
    <property type="entry name" value="PHD_SF"/>
    <property type="match status" value="1"/>
</dbReference>
<feature type="domain" description="Zinc-ribbon" evidence="3">
    <location>
        <begin position="72"/>
        <end position="90"/>
    </location>
</feature>
<evidence type="ECO:0000259" key="3">
    <source>
        <dbReference type="Pfam" id="PF13240"/>
    </source>
</evidence>
<dbReference type="Pfam" id="PF14446">
    <property type="entry name" value="Prok-RING_1"/>
    <property type="match status" value="1"/>
</dbReference>
<sequence>MARYTGNHCPVCEQAFTDDDDIVVCPDCGTPYHRACWQKVGACLHQSEHAAGFEWVPEFGPEAEAAAHDAICPNCGTHNEPGAARCSHCGVPLPRRDEEAQQPAGPVYARQPNNAHGQQPGPHIEAYSAGPDGDIYRREIGPEDAIDGVKAKHWAAFVGRSPMYYLMQFFRMQETRRRVTFSFSALFLGPAYLLYRKMWKYGLLTAVLSLVFFVPDLMSTAVYYDADFFGAMPVGWLPAVTTVCDIANWVMHVLLALFAVSLYEKHAKARIEEICARCPEEPGRTEALGRSGGTSLAAALLYFAALLLLQSVFLMPISLKLLAALGYTL</sequence>
<dbReference type="InterPro" id="IPR026870">
    <property type="entry name" value="Zinc_ribbon_dom"/>
</dbReference>
<feature type="transmembrane region" description="Helical" evidence="2">
    <location>
        <begin position="179"/>
        <end position="195"/>
    </location>
</feature>
<dbReference type="InterPro" id="IPR038587">
    <property type="entry name" value="Ribosomal_eL40_sf"/>
</dbReference>
<gene>
    <name evidence="4" type="ORF">H9846_08400</name>
</gene>
<protein>
    <submittedName>
        <fullName evidence="4">DUF2628 domain-containing protein</fullName>
    </submittedName>
</protein>
<dbReference type="Gene3D" id="4.10.1060.50">
    <property type="match status" value="1"/>
</dbReference>
<proteinExistence type="predicted"/>
<evidence type="ECO:0000313" key="5">
    <source>
        <dbReference type="Proteomes" id="UP000886751"/>
    </source>
</evidence>
<comment type="caution">
    <text evidence="4">The sequence shown here is derived from an EMBL/GenBank/DDBJ whole genome shotgun (WGS) entry which is preliminary data.</text>
</comment>
<organism evidence="4 5">
    <name type="scientific">Candidatus Gemmiger excrementipullorum</name>
    <dbReference type="NCBI Taxonomy" id="2838610"/>
    <lineage>
        <taxon>Bacteria</taxon>
        <taxon>Bacillati</taxon>
        <taxon>Bacillota</taxon>
        <taxon>Clostridia</taxon>
        <taxon>Eubacteriales</taxon>
        <taxon>Gemmiger</taxon>
    </lineage>
</organism>
<evidence type="ECO:0000256" key="2">
    <source>
        <dbReference type="SAM" id="Phobius"/>
    </source>
</evidence>
<evidence type="ECO:0000256" key="1">
    <source>
        <dbReference type="SAM" id="MobiDB-lite"/>
    </source>
</evidence>
<keyword evidence="2" id="KW-0472">Membrane</keyword>
<dbReference type="InterPro" id="IPR024399">
    <property type="entry name" value="DUF2628"/>
</dbReference>
<dbReference type="Pfam" id="PF13240">
    <property type="entry name" value="Zn_Ribbon_1"/>
    <property type="match status" value="1"/>
</dbReference>
<feature type="transmembrane region" description="Helical" evidence="2">
    <location>
        <begin position="299"/>
        <end position="319"/>
    </location>
</feature>
<dbReference type="EMBL" id="DXEI01000125">
    <property type="protein sequence ID" value="HIX95461.1"/>
    <property type="molecule type" value="Genomic_DNA"/>
</dbReference>
<dbReference type="AlphaFoldDB" id="A0A9D1Y2K5"/>
<name>A0A9D1Y2K5_9FIRM</name>
<dbReference type="Proteomes" id="UP000886751">
    <property type="component" value="Unassembled WGS sequence"/>
</dbReference>
<feature type="transmembrane region" description="Helical" evidence="2">
    <location>
        <begin position="236"/>
        <end position="260"/>
    </location>
</feature>
<evidence type="ECO:0000313" key="4">
    <source>
        <dbReference type="EMBL" id="HIX95461.1"/>
    </source>
</evidence>
<dbReference type="InterPro" id="IPR039522">
    <property type="entry name" value="RING_finger_1_prok"/>
</dbReference>
<feature type="transmembrane region" description="Helical" evidence="2">
    <location>
        <begin position="202"/>
        <end position="224"/>
    </location>
</feature>
<dbReference type="Pfam" id="PF10947">
    <property type="entry name" value="DUF2628"/>
    <property type="match status" value="1"/>
</dbReference>
<reference evidence="4" key="2">
    <citation type="submission" date="2021-04" db="EMBL/GenBank/DDBJ databases">
        <authorList>
            <person name="Gilroy R."/>
        </authorList>
    </citation>
    <scope>NUCLEOTIDE SEQUENCE</scope>
    <source>
        <strain evidence="4">ChiHecec2B26-7398</strain>
    </source>
</reference>